<keyword evidence="2" id="KW-1015">Disulfide bond</keyword>
<keyword evidence="3" id="KW-0472">Membrane</keyword>
<dbReference type="GO" id="GO:0005743">
    <property type="term" value="C:mitochondrial inner membrane"/>
    <property type="evidence" value="ECO:0007669"/>
    <property type="project" value="UniProtKB-SubCell"/>
</dbReference>
<keyword evidence="3" id="KW-0496">Mitochondrion</keyword>
<protein>
    <recommendedName>
        <fullName evidence="3">COX assembly mitochondrial protein</fullName>
    </recommendedName>
</protein>
<reference evidence="4 5" key="1">
    <citation type="journal article" date="2019" name="Nat. Ecol. Evol.">
        <title>Megaphylogeny resolves global patterns of mushroom evolution.</title>
        <authorList>
            <person name="Varga T."/>
            <person name="Krizsan K."/>
            <person name="Foldi C."/>
            <person name="Dima B."/>
            <person name="Sanchez-Garcia M."/>
            <person name="Sanchez-Ramirez S."/>
            <person name="Szollosi G.J."/>
            <person name="Szarkandi J.G."/>
            <person name="Papp V."/>
            <person name="Albert L."/>
            <person name="Andreopoulos W."/>
            <person name="Angelini C."/>
            <person name="Antonin V."/>
            <person name="Barry K.W."/>
            <person name="Bougher N.L."/>
            <person name="Buchanan P."/>
            <person name="Buyck B."/>
            <person name="Bense V."/>
            <person name="Catcheside P."/>
            <person name="Chovatia M."/>
            <person name="Cooper J."/>
            <person name="Damon W."/>
            <person name="Desjardin D."/>
            <person name="Finy P."/>
            <person name="Geml J."/>
            <person name="Haridas S."/>
            <person name="Hughes K."/>
            <person name="Justo A."/>
            <person name="Karasinski D."/>
            <person name="Kautmanova I."/>
            <person name="Kiss B."/>
            <person name="Kocsube S."/>
            <person name="Kotiranta H."/>
            <person name="LaButti K.M."/>
            <person name="Lechner B.E."/>
            <person name="Liimatainen K."/>
            <person name="Lipzen A."/>
            <person name="Lukacs Z."/>
            <person name="Mihaltcheva S."/>
            <person name="Morgado L.N."/>
            <person name="Niskanen T."/>
            <person name="Noordeloos M.E."/>
            <person name="Ohm R.A."/>
            <person name="Ortiz-Santana B."/>
            <person name="Ovrebo C."/>
            <person name="Racz N."/>
            <person name="Riley R."/>
            <person name="Savchenko A."/>
            <person name="Shiryaev A."/>
            <person name="Soop K."/>
            <person name="Spirin V."/>
            <person name="Szebenyi C."/>
            <person name="Tomsovsky M."/>
            <person name="Tulloss R.E."/>
            <person name="Uehling J."/>
            <person name="Grigoriev I.V."/>
            <person name="Vagvolgyi C."/>
            <person name="Papp T."/>
            <person name="Martin F.M."/>
            <person name="Miettinen O."/>
            <person name="Hibbett D.S."/>
            <person name="Nagy L.G."/>
        </authorList>
    </citation>
    <scope>NUCLEOTIDE SEQUENCE [LARGE SCALE GENOMIC DNA]</scope>
    <source>
        <strain evidence="4 5">CBS 121175</strain>
    </source>
</reference>
<dbReference type="AlphaFoldDB" id="A0A5C3L1M8"/>
<keyword evidence="3" id="KW-0143">Chaperone</keyword>
<comment type="similarity">
    <text evidence="1 3">Belongs to the CMC family.</text>
</comment>
<dbReference type="EMBL" id="ML210175">
    <property type="protein sequence ID" value="TFK26443.1"/>
    <property type="molecule type" value="Genomic_DNA"/>
</dbReference>
<sequence length="79" mass="9098">MHPQLSDRKSVCQEFIEALERCHATGWNRMTGACNTKKDALNGCLRSERIARSTSNREMAKEKRQKTDQALKEFRALES</sequence>
<keyword evidence="5" id="KW-1185">Reference proteome</keyword>
<evidence type="ECO:0000256" key="3">
    <source>
        <dbReference type="RuleBase" id="RU364104"/>
    </source>
</evidence>
<accession>A0A5C3L1M8</accession>
<dbReference type="OrthoDB" id="532630at2759"/>
<dbReference type="Pfam" id="PF08583">
    <property type="entry name" value="Cmc1"/>
    <property type="match status" value="1"/>
</dbReference>
<evidence type="ECO:0000256" key="2">
    <source>
        <dbReference type="ARBA" id="ARBA00023157"/>
    </source>
</evidence>
<dbReference type="STRING" id="230819.A0A5C3L1M8"/>
<dbReference type="InterPro" id="IPR013892">
    <property type="entry name" value="Cyt_c_biogenesis_Cmc1-like"/>
</dbReference>
<proteinExistence type="inferred from homology"/>
<name>A0A5C3L1M8_COPMA</name>
<comment type="function">
    <text evidence="3">Required for mitochondrial cytochrome c oxidase (COX) assembly and respiration.</text>
</comment>
<dbReference type="Proteomes" id="UP000307440">
    <property type="component" value="Unassembled WGS sequence"/>
</dbReference>
<organism evidence="4 5">
    <name type="scientific">Coprinopsis marcescibilis</name>
    <name type="common">Agaric fungus</name>
    <name type="synonym">Psathyrella marcescibilis</name>
    <dbReference type="NCBI Taxonomy" id="230819"/>
    <lineage>
        <taxon>Eukaryota</taxon>
        <taxon>Fungi</taxon>
        <taxon>Dikarya</taxon>
        <taxon>Basidiomycota</taxon>
        <taxon>Agaricomycotina</taxon>
        <taxon>Agaricomycetes</taxon>
        <taxon>Agaricomycetidae</taxon>
        <taxon>Agaricales</taxon>
        <taxon>Agaricineae</taxon>
        <taxon>Psathyrellaceae</taxon>
        <taxon>Coprinopsis</taxon>
    </lineage>
</organism>
<evidence type="ECO:0000256" key="1">
    <source>
        <dbReference type="ARBA" id="ARBA00007347"/>
    </source>
</evidence>
<keyword evidence="3" id="KW-0999">Mitochondrion inner membrane</keyword>
<comment type="subcellular location">
    <subcellularLocation>
        <location evidence="3">Mitochondrion inner membrane</location>
    </subcellularLocation>
</comment>
<gene>
    <name evidence="4" type="ORF">FA15DRAFT_295320</name>
</gene>
<evidence type="ECO:0000313" key="5">
    <source>
        <dbReference type="Proteomes" id="UP000307440"/>
    </source>
</evidence>
<evidence type="ECO:0000313" key="4">
    <source>
        <dbReference type="EMBL" id="TFK26443.1"/>
    </source>
</evidence>